<proteinExistence type="predicted"/>
<name>A0A2N9J6U8_FAGSY</name>
<dbReference type="Pfam" id="PF14244">
    <property type="entry name" value="Retrotran_gag_3"/>
    <property type="match status" value="1"/>
</dbReference>
<gene>
    <name evidence="3" type="ORF">FSB_LOCUS60450</name>
</gene>
<dbReference type="AlphaFoldDB" id="A0A2N9J6U8"/>
<dbReference type="EMBL" id="OIVN01006411">
    <property type="protein sequence ID" value="SPD32568.1"/>
    <property type="molecule type" value="Genomic_DNA"/>
</dbReference>
<feature type="domain" description="Retroviral polymerase SH3-like" evidence="2">
    <location>
        <begin position="304"/>
        <end position="366"/>
    </location>
</feature>
<dbReference type="PANTHER" id="PTHR47481">
    <property type="match status" value="1"/>
</dbReference>
<feature type="domain" description="Retrotransposon Copia-like N-terminal" evidence="1">
    <location>
        <begin position="29"/>
        <end position="67"/>
    </location>
</feature>
<protein>
    <submittedName>
        <fullName evidence="3">Uncharacterized protein</fullName>
    </submittedName>
</protein>
<dbReference type="Pfam" id="PF14223">
    <property type="entry name" value="Retrotran_gag_2"/>
    <property type="match status" value="1"/>
</dbReference>
<sequence length="511" mass="56534">MASIPLTINSPSLTTSQTPMILLSNISNLVSVKLDQSNYVLWKYQITSILKAYSVLGFVDGSQQCPPQLSTKNEALSLVVRQTTAHGVWSILEKRYTLISRSNILNLKMDLHNIRKETTDSVNTFLQKIKEVRDCLAAVGVQIDNKEILHIVLKGLPHEETEVEAEIALIVAKEEISIITQTEVVTTMLEGLQMEIMDLQGKQPPTKLAAMAATSNPQHSNQTYWLSDTGTIDHFTPDLTTIPDHQDYASGDLATIGNGHALPITHIAVFLINHIPPTRLGQCSPWEKLFHHSPPYDTFRTFGCLCYPLLHPFNTHKLQPRSLECVFLGYATHAKGYICYHPQSRKYYTSRHVIFTENVFPFHKSSPTPASSFAPAWLQSKLYFHECPFTSVFGSGPTVSLPSILGPIPSNIHVSSIPSNVSIPPIDIYIPVEPSITPKTTPIPPEITPTPPITPNTVLDPSPIPPCPPTQTRAKSGIFCMVLKTGPGREPEKGVVPVLVVRPGSDRWSNR</sequence>
<evidence type="ECO:0000259" key="2">
    <source>
        <dbReference type="Pfam" id="PF25597"/>
    </source>
</evidence>
<dbReference type="Pfam" id="PF25597">
    <property type="entry name" value="SH3_retrovirus"/>
    <property type="match status" value="1"/>
</dbReference>
<dbReference type="InterPro" id="IPR057670">
    <property type="entry name" value="SH3_retrovirus"/>
</dbReference>
<organism evidence="3">
    <name type="scientific">Fagus sylvatica</name>
    <name type="common">Beechnut</name>
    <dbReference type="NCBI Taxonomy" id="28930"/>
    <lineage>
        <taxon>Eukaryota</taxon>
        <taxon>Viridiplantae</taxon>
        <taxon>Streptophyta</taxon>
        <taxon>Embryophyta</taxon>
        <taxon>Tracheophyta</taxon>
        <taxon>Spermatophyta</taxon>
        <taxon>Magnoliopsida</taxon>
        <taxon>eudicotyledons</taxon>
        <taxon>Gunneridae</taxon>
        <taxon>Pentapetalae</taxon>
        <taxon>rosids</taxon>
        <taxon>fabids</taxon>
        <taxon>Fagales</taxon>
        <taxon>Fagaceae</taxon>
        <taxon>Fagus</taxon>
    </lineage>
</organism>
<dbReference type="InterPro" id="IPR029472">
    <property type="entry name" value="Copia-like_N"/>
</dbReference>
<reference evidence="3" key="1">
    <citation type="submission" date="2018-02" db="EMBL/GenBank/DDBJ databases">
        <authorList>
            <person name="Cohen D.B."/>
            <person name="Kent A.D."/>
        </authorList>
    </citation>
    <scope>NUCLEOTIDE SEQUENCE</scope>
</reference>
<dbReference type="PANTHER" id="PTHR47481:SF30">
    <property type="entry name" value="CCHC-TYPE DOMAIN-CONTAINING PROTEIN"/>
    <property type="match status" value="1"/>
</dbReference>
<accession>A0A2N9J6U8</accession>
<evidence type="ECO:0000259" key="1">
    <source>
        <dbReference type="Pfam" id="PF14244"/>
    </source>
</evidence>
<evidence type="ECO:0000313" key="3">
    <source>
        <dbReference type="EMBL" id="SPD32568.1"/>
    </source>
</evidence>